<feature type="domain" description="4-O-methyl-glucuronoyl methylesterase-like" evidence="4">
    <location>
        <begin position="227"/>
        <end position="374"/>
    </location>
</feature>
<comment type="caution">
    <text evidence="5">The sequence shown here is derived from an EMBL/GenBank/DDBJ whole genome shotgun (WGS) entry which is preliminary data.</text>
</comment>
<keyword evidence="3" id="KW-0378">Hydrolase</keyword>
<evidence type="ECO:0000313" key="6">
    <source>
        <dbReference type="Proteomes" id="UP000295807"/>
    </source>
</evidence>
<name>A0A4R3KVU2_9SPHI</name>
<sequence length="424" mass="47516">MKTLNLLLITMTTISGNLYGQEPLYDESKVPSYHLPALLESENGKAVKNVKQWENKRRPEILALFSEQVHGKTPAGKIPVIFQLQSMEERALDGTATRKQVRIFFGRDSSRHMDLLLYLPSNAKKPAPVFLGLNFTGNQTIHTDPGILISTRQTNNGNNPGYKDGYATEESRGLRVRRWPVEEILSRGYGVATIYYGDIQPDRPDSFREGVHSLFFKPGQEKPGPGEWGAVGAWAWGLSRALDYLVQDPGVNPDQVAVLGHSRLGKASLWAGAQDPRFAIVISNDSGEGGAAITRRKYGETIKDINTRFPHWFSDNYKQYNNKENELPVDYHQLIALIAPRPVYVASASDDQWADPKGEYLSLVHAGPVYELYGLEPLKAPEPPGLEKPVSTESMGYHLRKGKHDILLYDWSNYMDFADKVFGK</sequence>
<reference evidence="5 6" key="1">
    <citation type="submission" date="2019-03" db="EMBL/GenBank/DDBJ databases">
        <title>Genomic Encyclopedia of Type Strains, Phase IV (KMG-IV): sequencing the most valuable type-strain genomes for metagenomic binning, comparative biology and taxonomic classification.</title>
        <authorList>
            <person name="Goeker M."/>
        </authorList>
    </citation>
    <scope>NUCLEOTIDE SEQUENCE [LARGE SCALE GENOMIC DNA]</scope>
    <source>
        <strain evidence="5 6">DSM 21100</strain>
    </source>
</reference>
<dbReference type="InterPro" id="IPR054579">
    <property type="entry name" value="GCE-like_dom"/>
</dbReference>
<dbReference type="EMBL" id="SMAD01000001">
    <property type="protein sequence ID" value="TCS89839.1"/>
    <property type="molecule type" value="Genomic_DNA"/>
</dbReference>
<dbReference type="OrthoDB" id="9809261at2"/>
<keyword evidence="2" id="KW-0732">Signal</keyword>
<evidence type="ECO:0000259" key="4">
    <source>
        <dbReference type="Pfam" id="PF22244"/>
    </source>
</evidence>
<dbReference type="Pfam" id="PF22244">
    <property type="entry name" value="GCE_fung"/>
    <property type="match status" value="1"/>
</dbReference>
<keyword evidence="6" id="KW-1185">Reference proteome</keyword>
<dbReference type="RefSeq" id="WP_132127322.1">
    <property type="nucleotide sequence ID" value="NZ_CP042432.1"/>
</dbReference>
<evidence type="ECO:0000256" key="1">
    <source>
        <dbReference type="ARBA" id="ARBA00022487"/>
    </source>
</evidence>
<proteinExistence type="predicted"/>
<dbReference type="GO" id="GO:0052689">
    <property type="term" value="F:carboxylic ester hydrolase activity"/>
    <property type="evidence" value="ECO:0007669"/>
    <property type="project" value="UniProtKB-KW"/>
</dbReference>
<evidence type="ECO:0000256" key="3">
    <source>
        <dbReference type="ARBA" id="ARBA00022801"/>
    </source>
</evidence>
<dbReference type="AlphaFoldDB" id="A0A4R3KVU2"/>
<keyword evidence="1" id="KW-0719">Serine esterase</keyword>
<dbReference type="Gene3D" id="3.40.50.1820">
    <property type="entry name" value="alpha/beta hydrolase"/>
    <property type="match status" value="1"/>
</dbReference>
<gene>
    <name evidence="5" type="ORF">EDD80_10136</name>
</gene>
<evidence type="ECO:0000256" key="2">
    <source>
        <dbReference type="ARBA" id="ARBA00022729"/>
    </source>
</evidence>
<evidence type="ECO:0000313" key="5">
    <source>
        <dbReference type="EMBL" id="TCS89839.1"/>
    </source>
</evidence>
<accession>A0A4R3KVU2</accession>
<dbReference type="Proteomes" id="UP000295807">
    <property type="component" value="Unassembled WGS sequence"/>
</dbReference>
<dbReference type="InterPro" id="IPR029058">
    <property type="entry name" value="AB_hydrolase_fold"/>
</dbReference>
<protein>
    <recommendedName>
        <fullName evidence="4">4-O-methyl-glucuronoyl methylesterase-like domain-containing protein</fullName>
    </recommendedName>
</protein>
<organism evidence="5 6">
    <name type="scientific">Anseongella ginsenosidimutans</name>
    <dbReference type="NCBI Taxonomy" id="496056"/>
    <lineage>
        <taxon>Bacteria</taxon>
        <taxon>Pseudomonadati</taxon>
        <taxon>Bacteroidota</taxon>
        <taxon>Sphingobacteriia</taxon>
        <taxon>Sphingobacteriales</taxon>
        <taxon>Sphingobacteriaceae</taxon>
        <taxon>Anseongella</taxon>
    </lineage>
</organism>
<dbReference type="SUPFAM" id="SSF53474">
    <property type="entry name" value="alpha/beta-Hydrolases"/>
    <property type="match status" value="1"/>
</dbReference>